<evidence type="ECO:0000313" key="4">
    <source>
        <dbReference type="Proteomes" id="UP000315295"/>
    </source>
</evidence>
<comment type="caution">
    <text evidence="3">The sequence shown here is derived from an EMBL/GenBank/DDBJ whole genome shotgun (WGS) entry which is preliminary data.</text>
</comment>
<reference evidence="3 4" key="1">
    <citation type="journal article" date="2019" name="G3 (Bethesda)">
        <title>Sequencing of a Wild Apple (Malus baccata) Genome Unravels the Differences Between Cultivated and Wild Apple Species Regarding Disease Resistance and Cold Tolerance.</title>
        <authorList>
            <person name="Chen X."/>
        </authorList>
    </citation>
    <scope>NUCLEOTIDE SEQUENCE [LARGE SCALE GENOMIC DNA]</scope>
    <source>
        <strain evidence="4">cv. Shandingzi</strain>
        <tissue evidence="3">Leaves</tissue>
    </source>
</reference>
<keyword evidence="2" id="KW-1133">Transmembrane helix</keyword>
<evidence type="ECO:0000256" key="1">
    <source>
        <dbReference type="SAM" id="MobiDB-lite"/>
    </source>
</evidence>
<sequence>MPFGRVKIMKHYLYWAEALATVWGFILLVGLICCCLGSNPRQNANGSTGNASFSCDAGYAGC</sequence>
<protein>
    <submittedName>
        <fullName evidence="3">Uncharacterized protein</fullName>
    </submittedName>
</protein>
<accession>A0A540M6V5</accession>
<dbReference type="Proteomes" id="UP000315295">
    <property type="component" value="Unassembled WGS sequence"/>
</dbReference>
<evidence type="ECO:0000256" key="2">
    <source>
        <dbReference type="SAM" id="Phobius"/>
    </source>
</evidence>
<feature type="compositionally biased region" description="Polar residues" evidence="1">
    <location>
        <begin position="41"/>
        <end position="53"/>
    </location>
</feature>
<evidence type="ECO:0000313" key="3">
    <source>
        <dbReference type="EMBL" id="TQD94491.1"/>
    </source>
</evidence>
<keyword evidence="2" id="KW-0812">Transmembrane</keyword>
<gene>
    <name evidence="3" type="ORF">C1H46_019912</name>
</gene>
<proteinExistence type="predicted"/>
<dbReference type="AlphaFoldDB" id="A0A540M6V5"/>
<keyword evidence="2" id="KW-0472">Membrane</keyword>
<name>A0A540M6V5_MALBA</name>
<feature type="transmembrane region" description="Helical" evidence="2">
    <location>
        <begin position="12"/>
        <end position="32"/>
    </location>
</feature>
<dbReference type="EMBL" id="VIEB01000341">
    <property type="protein sequence ID" value="TQD94491.1"/>
    <property type="molecule type" value="Genomic_DNA"/>
</dbReference>
<feature type="region of interest" description="Disordered" evidence="1">
    <location>
        <begin position="41"/>
        <end position="62"/>
    </location>
</feature>
<organism evidence="3 4">
    <name type="scientific">Malus baccata</name>
    <name type="common">Siberian crab apple</name>
    <name type="synonym">Pyrus baccata</name>
    <dbReference type="NCBI Taxonomy" id="106549"/>
    <lineage>
        <taxon>Eukaryota</taxon>
        <taxon>Viridiplantae</taxon>
        <taxon>Streptophyta</taxon>
        <taxon>Embryophyta</taxon>
        <taxon>Tracheophyta</taxon>
        <taxon>Spermatophyta</taxon>
        <taxon>Magnoliopsida</taxon>
        <taxon>eudicotyledons</taxon>
        <taxon>Gunneridae</taxon>
        <taxon>Pentapetalae</taxon>
        <taxon>rosids</taxon>
        <taxon>fabids</taxon>
        <taxon>Rosales</taxon>
        <taxon>Rosaceae</taxon>
        <taxon>Amygdaloideae</taxon>
        <taxon>Maleae</taxon>
        <taxon>Malus</taxon>
    </lineage>
</organism>
<keyword evidence="4" id="KW-1185">Reference proteome</keyword>